<dbReference type="Pfam" id="PF13377">
    <property type="entry name" value="Peripla_BP_3"/>
    <property type="match status" value="1"/>
</dbReference>
<dbReference type="InterPro" id="IPR000524">
    <property type="entry name" value="Tscrpt_reg_HTH_GntR"/>
</dbReference>
<dbReference type="PANTHER" id="PTHR30146">
    <property type="entry name" value="LACI-RELATED TRANSCRIPTIONAL REPRESSOR"/>
    <property type="match status" value="1"/>
</dbReference>
<dbReference type="STRING" id="690879.TSACC_22829"/>
<dbReference type="SUPFAM" id="SSF53822">
    <property type="entry name" value="Periplasmic binding protein-like I"/>
    <property type="match status" value="1"/>
</dbReference>
<evidence type="ECO:0000259" key="4">
    <source>
        <dbReference type="PROSITE" id="PS50949"/>
    </source>
</evidence>
<keyword evidence="1" id="KW-0805">Transcription regulation</keyword>
<dbReference type="GO" id="GO:0003700">
    <property type="term" value="F:DNA-binding transcription factor activity"/>
    <property type="evidence" value="ECO:0007669"/>
    <property type="project" value="InterPro"/>
</dbReference>
<keyword evidence="3" id="KW-0804">Transcription</keyword>
<dbReference type="GO" id="GO:0000976">
    <property type="term" value="F:transcription cis-regulatory region binding"/>
    <property type="evidence" value="ECO:0007669"/>
    <property type="project" value="TreeGrafter"/>
</dbReference>
<dbReference type="Gene3D" id="1.10.10.10">
    <property type="entry name" value="Winged helix-like DNA-binding domain superfamily/Winged helix DNA-binding domain"/>
    <property type="match status" value="1"/>
</dbReference>
<comment type="caution">
    <text evidence="5">The sequence shown here is derived from an EMBL/GenBank/DDBJ whole genome shotgun (WGS) entry which is preliminary data.</text>
</comment>
<dbReference type="InterPro" id="IPR036390">
    <property type="entry name" value="WH_DNA-bd_sf"/>
</dbReference>
<dbReference type="InParanoid" id="A0A146GC76"/>
<dbReference type="SUPFAM" id="SSF46785">
    <property type="entry name" value="Winged helix' DNA-binding domain"/>
    <property type="match status" value="1"/>
</dbReference>
<proteinExistence type="predicted"/>
<dbReference type="InterPro" id="IPR046335">
    <property type="entry name" value="LacI/GalR-like_sensor"/>
</dbReference>
<evidence type="ECO:0000256" key="3">
    <source>
        <dbReference type="ARBA" id="ARBA00023163"/>
    </source>
</evidence>
<dbReference type="PANTHER" id="PTHR30146:SF109">
    <property type="entry name" value="HTH-TYPE TRANSCRIPTIONAL REGULATOR GALS"/>
    <property type="match status" value="1"/>
</dbReference>
<keyword evidence="6" id="KW-1185">Reference proteome</keyword>
<sequence length="374" mass="41382">MFVSMADNLPVPKYVELANLLRENLAAKADGARLPSVRAMMKRFHVSQHTVTSALGLLENDGMIERRPGSGVYASRQNAEPTVCFCRPQNQNAHFDLKEEALDKACRARGWHLIVDRFDALKVDAFSEGASASAFIVPPELITFHSPLLQRLTARGVPVVVMGRDTSGERLDFVTGDDTPVIREFILGLKKRGHRRIAYLDCEPPFDEVRKRVESFLEICRSNDIEESLVLDVRAQYGEDSTAKSESYLRRYLSRLGGRPLPFTALIAGSLAGSIPAPVVFRDAGCQIPRDLSLCSIGSDPRAVYSIPPTSDATIHDGELASAALEIIGQRWNGDRSVILSHTVSYRANWRESVGVPPRRRRVCVEAVRRAGSD</sequence>
<accession>A0A146GC76</accession>
<gene>
    <name evidence="5" type="ORF">TSACC_22829</name>
</gene>
<dbReference type="PROSITE" id="PS50949">
    <property type="entry name" value="HTH_GNTR"/>
    <property type="match status" value="1"/>
</dbReference>
<dbReference type="Proteomes" id="UP000076023">
    <property type="component" value="Unassembled WGS sequence"/>
</dbReference>
<reference evidence="6" key="1">
    <citation type="journal article" date="2017" name="Genome Announc.">
        <title>Draft Genome Sequence of Terrimicrobium sacchariphilum NM-5T, a Facultative Anaerobic Soil Bacterium of the Class Spartobacteria.</title>
        <authorList>
            <person name="Qiu Y.L."/>
            <person name="Tourlousse D.M."/>
            <person name="Matsuura N."/>
            <person name="Ohashi A."/>
            <person name="Sekiguchi Y."/>
        </authorList>
    </citation>
    <scope>NUCLEOTIDE SEQUENCE [LARGE SCALE GENOMIC DNA]</scope>
    <source>
        <strain evidence="6">NM-5</strain>
    </source>
</reference>
<feature type="domain" description="HTH gntR-type" evidence="4">
    <location>
        <begin position="11"/>
        <end position="77"/>
    </location>
</feature>
<evidence type="ECO:0000256" key="2">
    <source>
        <dbReference type="ARBA" id="ARBA00023125"/>
    </source>
</evidence>
<evidence type="ECO:0000313" key="5">
    <source>
        <dbReference type="EMBL" id="GAT34404.1"/>
    </source>
</evidence>
<dbReference type="RefSeq" id="WP_075080036.1">
    <property type="nucleotide sequence ID" value="NZ_BDCO01000002.1"/>
</dbReference>
<name>A0A146GC76_TERSA</name>
<dbReference type="CDD" id="cd07377">
    <property type="entry name" value="WHTH_GntR"/>
    <property type="match status" value="1"/>
</dbReference>
<dbReference type="EMBL" id="BDCO01000002">
    <property type="protein sequence ID" value="GAT34404.1"/>
    <property type="molecule type" value="Genomic_DNA"/>
</dbReference>
<organism evidence="5 6">
    <name type="scientific">Terrimicrobium sacchariphilum</name>
    <dbReference type="NCBI Taxonomy" id="690879"/>
    <lineage>
        <taxon>Bacteria</taxon>
        <taxon>Pseudomonadati</taxon>
        <taxon>Verrucomicrobiota</taxon>
        <taxon>Terrimicrobiia</taxon>
        <taxon>Terrimicrobiales</taxon>
        <taxon>Terrimicrobiaceae</taxon>
        <taxon>Terrimicrobium</taxon>
    </lineage>
</organism>
<dbReference type="Pfam" id="PF00392">
    <property type="entry name" value="GntR"/>
    <property type="match status" value="1"/>
</dbReference>
<dbReference type="InterPro" id="IPR036388">
    <property type="entry name" value="WH-like_DNA-bd_sf"/>
</dbReference>
<keyword evidence="2 5" id="KW-0238">DNA-binding</keyword>
<dbReference type="SMART" id="SM00345">
    <property type="entry name" value="HTH_GNTR"/>
    <property type="match status" value="1"/>
</dbReference>
<dbReference type="InterPro" id="IPR028082">
    <property type="entry name" value="Peripla_BP_I"/>
</dbReference>
<dbReference type="Gene3D" id="3.40.50.2300">
    <property type="match status" value="2"/>
</dbReference>
<evidence type="ECO:0000313" key="6">
    <source>
        <dbReference type="Proteomes" id="UP000076023"/>
    </source>
</evidence>
<dbReference type="AlphaFoldDB" id="A0A146GC76"/>
<evidence type="ECO:0000256" key="1">
    <source>
        <dbReference type="ARBA" id="ARBA00023015"/>
    </source>
</evidence>
<protein>
    <submittedName>
        <fullName evidence="5">DNA-binding transcriptional regulator, LacI/PurR family</fullName>
    </submittedName>
</protein>